<evidence type="ECO:0000313" key="3">
    <source>
        <dbReference type="Proteomes" id="UP000324222"/>
    </source>
</evidence>
<keyword evidence="1" id="KW-0732">Signal</keyword>
<evidence type="ECO:0000313" key="2">
    <source>
        <dbReference type="EMBL" id="MPC26205.1"/>
    </source>
</evidence>
<keyword evidence="3" id="KW-1185">Reference proteome</keyword>
<evidence type="ECO:0000256" key="1">
    <source>
        <dbReference type="SAM" id="SignalP"/>
    </source>
</evidence>
<feature type="signal peptide" evidence="1">
    <location>
        <begin position="1"/>
        <end position="26"/>
    </location>
</feature>
<gene>
    <name evidence="2" type="ORF">E2C01_019339</name>
</gene>
<dbReference type="AlphaFoldDB" id="A0A5B7DXZ7"/>
<proteinExistence type="predicted"/>
<accession>A0A5B7DXZ7</accession>
<dbReference type="Proteomes" id="UP000324222">
    <property type="component" value="Unassembled WGS sequence"/>
</dbReference>
<comment type="caution">
    <text evidence="2">The sequence shown here is derived from an EMBL/GenBank/DDBJ whole genome shotgun (WGS) entry which is preliminary data.</text>
</comment>
<protein>
    <submittedName>
        <fullName evidence="2">Uncharacterized protein</fullName>
    </submittedName>
</protein>
<dbReference type="EMBL" id="VSRR010001570">
    <property type="protein sequence ID" value="MPC26205.1"/>
    <property type="molecule type" value="Genomic_DNA"/>
</dbReference>
<reference evidence="2 3" key="1">
    <citation type="submission" date="2019-05" db="EMBL/GenBank/DDBJ databases">
        <title>Another draft genome of Portunus trituberculatus and its Hox gene families provides insights of decapod evolution.</title>
        <authorList>
            <person name="Jeong J.-H."/>
            <person name="Song I."/>
            <person name="Kim S."/>
            <person name="Choi T."/>
            <person name="Kim D."/>
            <person name="Ryu S."/>
            <person name="Kim W."/>
        </authorList>
    </citation>
    <scope>NUCLEOTIDE SEQUENCE [LARGE SCALE GENOMIC DNA]</scope>
    <source>
        <tissue evidence="2">Muscle</tissue>
    </source>
</reference>
<feature type="chain" id="PRO_5022838431" evidence="1">
    <location>
        <begin position="27"/>
        <end position="82"/>
    </location>
</feature>
<organism evidence="2 3">
    <name type="scientific">Portunus trituberculatus</name>
    <name type="common">Swimming crab</name>
    <name type="synonym">Neptunus trituberculatus</name>
    <dbReference type="NCBI Taxonomy" id="210409"/>
    <lineage>
        <taxon>Eukaryota</taxon>
        <taxon>Metazoa</taxon>
        <taxon>Ecdysozoa</taxon>
        <taxon>Arthropoda</taxon>
        <taxon>Crustacea</taxon>
        <taxon>Multicrustacea</taxon>
        <taxon>Malacostraca</taxon>
        <taxon>Eumalacostraca</taxon>
        <taxon>Eucarida</taxon>
        <taxon>Decapoda</taxon>
        <taxon>Pleocyemata</taxon>
        <taxon>Brachyura</taxon>
        <taxon>Eubrachyura</taxon>
        <taxon>Portunoidea</taxon>
        <taxon>Portunidae</taxon>
        <taxon>Portuninae</taxon>
        <taxon>Portunus</taxon>
    </lineage>
</organism>
<name>A0A5B7DXZ7_PORTR</name>
<sequence>MLSWIGTGMALLAFCLFLAASQCMQGEQQREQAKQMQYIMPGNVRSESFEELSSIATTTTRQRVRVELPLLSTITINTKLSD</sequence>